<keyword evidence="1" id="KW-0479">Metal-binding</keyword>
<dbReference type="Proteomes" id="UP000317371">
    <property type="component" value="Unassembled WGS sequence"/>
</dbReference>
<reference evidence="2 3" key="1">
    <citation type="submission" date="2019-06" db="EMBL/GenBank/DDBJ databases">
        <title>Genome sequence of Litorilinea aerophila BAA-2444.</title>
        <authorList>
            <person name="Maclea K.S."/>
            <person name="Maurais E.G."/>
            <person name="Iannazzi L.C."/>
        </authorList>
    </citation>
    <scope>NUCLEOTIDE SEQUENCE [LARGE SCALE GENOMIC DNA]</scope>
    <source>
        <strain evidence="2 3">ATCC BAA-2444</strain>
    </source>
</reference>
<comment type="cofactor">
    <cofactor evidence="1">
        <name>Mg(2+)</name>
        <dbReference type="ChEBI" id="CHEBI:18420"/>
    </cofactor>
    <text evidence="1">Binds 2 magnesium ions per subunit.</text>
</comment>
<dbReference type="InterPro" id="IPR050792">
    <property type="entry name" value="ADP-ribosylglycohydrolase"/>
</dbReference>
<protein>
    <submittedName>
        <fullName evidence="2">ADP-ribosylglycohydrolase family protein</fullName>
    </submittedName>
</protein>
<accession>A0A540VGC0</accession>
<evidence type="ECO:0000256" key="1">
    <source>
        <dbReference type="PIRSR" id="PIRSR605502-1"/>
    </source>
</evidence>
<feature type="binding site" evidence="1">
    <location>
        <position position="261"/>
    </location>
    <ligand>
        <name>Mg(2+)</name>
        <dbReference type="ChEBI" id="CHEBI:18420"/>
        <label>1</label>
    </ligand>
</feature>
<keyword evidence="3" id="KW-1185">Reference proteome</keyword>
<feature type="binding site" evidence="1">
    <location>
        <position position="52"/>
    </location>
    <ligand>
        <name>Mg(2+)</name>
        <dbReference type="ChEBI" id="CHEBI:18420"/>
        <label>1</label>
    </ligand>
</feature>
<keyword evidence="1" id="KW-0460">Magnesium</keyword>
<dbReference type="Pfam" id="PF03747">
    <property type="entry name" value="ADP_ribosyl_GH"/>
    <property type="match status" value="1"/>
</dbReference>
<feature type="binding site" evidence="1">
    <location>
        <position position="53"/>
    </location>
    <ligand>
        <name>Mg(2+)</name>
        <dbReference type="ChEBI" id="CHEBI:18420"/>
        <label>1</label>
    </ligand>
</feature>
<sequence>MAELDRFRGALLGLACGDAVGTTLEFQPRGHFEPLTDMVGGGPFHLAPGEWTDDTSMALCLAASLVACNGFDARDQMDRYVAWMQQGYMSSNGRCFDIGITVSTALRRYLATDDPFSGSADPLSAGNGSLMRLAPVALFFYPNLEAIVHYAGESSRTTHGTAECVDACRLFAAMLYKALAGKDKETILAPPHLPAETTGPAGLAPKIQAIAEGNYRDKAEAEIVGNGYVVNSLEAALWCFWRTDSYREAILQAANLGDDADTTAAICGQLAGAYYGASAIPASWLERLALRDQIEELAAQLYQVAAEREGDKGGRRVDSRG</sequence>
<feature type="binding site" evidence="1">
    <location>
        <position position="262"/>
    </location>
    <ligand>
        <name>Mg(2+)</name>
        <dbReference type="ChEBI" id="CHEBI:18420"/>
        <label>1</label>
    </ligand>
</feature>
<dbReference type="InParanoid" id="A0A540VGC0"/>
<dbReference type="PANTHER" id="PTHR16222:SF12">
    <property type="entry name" value="ADP-RIBOSYLGLYCOHYDROLASE-RELATED"/>
    <property type="match status" value="1"/>
</dbReference>
<dbReference type="Gene3D" id="1.10.4080.10">
    <property type="entry name" value="ADP-ribosylation/Crystallin J1"/>
    <property type="match status" value="1"/>
</dbReference>
<name>A0A540VGC0_9CHLR</name>
<dbReference type="OrthoDB" id="9798107at2"/>
<organism evidence="2 3">
    <name type="scientific">Litorilinea aerophila</name>
    <dbReference type="NCBI Taxonomy" id="1204385"/>
    <lineage>
        <taxon>Bacteria</taxon>
        <taxon>Bacillati</taxon>
        <taxon>Chloroflexota</taxon>
        <taxon>Caldilineae</taxon>
        <taxon>Caldilineales</taxon>
        <taxon>Caldilineaceae</taxon>
        <taxon>Litorilinea</taxon>
    </lineage>
</organism>
<dbReference type="InterPro" id="IPR036705">
    <property type="entry name" value="Ribosyl_crysJ1_sf"/>
</dbReference>
<dbReference type="GO" id="GO:0046872">
    <property type="term" value="F:metal ion binding"/>
    <property type="evidence" value="ECO:0007669"/>
    <property type="project" value="UniProtKB-KW"/>
</dbReference>
<comment type="caution">
    <text evidence="2">The sequence shown here is derived from an EMBL/GenBank/DDBJ whole genome shotgun (WGS) entry which is preliminary data.</text>
</comment>
<dbReference type="InterPro" id="IPR005502">
    <property type="entry name" value="Ribosyl_crysJ1"/>
</dbReference>
<dbReference type="EMBL" id="VIGC01000011">
    <property type="protein sequence ID" value="TQE95809.1"/>
    <property type="molecule type" value="Genomic_DNA"/>
</dbReference>
<dbReference type="GO" id="GO:0016787">
    <property type="term" value="F:hydrolase activity"/>
    <property type="evidence" value="ECO:0007669"/>
    <property type="project" value="UniProtKB-KW"/>
</dbReference>
<dbReference type="AlphaFoldDB" id="A0A540VGC0"/>
<gene>
    <name evidence="2" type="ORF">FKZ61_10235</name>
</gene>
<evidence type="ECO:0000313" key="2">
    <source>
        <dbReference type="EMBL" id="TQE95809.1"/>
    </source>
</evidence>
<keyword evidence="2" id="KW-0378">Hydrolase</keyword>
<proteinExistence type="predicted"/>
<feature type="binding site" evidence="1">
    <location>
        <position position="259"/>
    </location>
    <ligand>
        <name>Mg(2+)</name>
        <dbReference type="ChEBI" id="CHEBI:18420"/>
        <label>1</label>
    </ligand>
</feature>
<evidence type="ECO:0000313" key="3">
    <source>
        <dbReference type="Proteomes" id="UP000317371"/>
    </source>
</evidence>
<feature type="binding site" evidence="1">
    <location>
        <position position="54"/>
    </location>
    <ligand>
        <name>Mg(2+)</name>
        <dbReference type="ChEBI" id="CHEBI:18420"/>
        <label>1</label>
    </ligand>
</feature>
<dbReference type="PANTHER" id="PTHR16222">
    <property type="entry name" value="ADP-RIBOSYLGLYCOHYDROLASE"/>
    <property type="match status" value="1"/>
</dbReference>
<dbReference type="RefSeq" id="WP_141610032.1">
    <property type="nucleotide sequence ID" value="NZ_VIGC02000011.1"/>
</dbReference>
<dbReference type="SUPFAM" id="SSF101478">
    <property type="entry name" value="ADP-ribosylglycohydrolase"/>
    <property type="match status" value="1"/>
</dbReference>